<dbReference type="InterPro" id="IPR000477">
    <property type="entry name" value="RT_dom"/>
</dbReference>
<dbReference type="Proteomes" id="UP001333110">
    <property type="component" value="Unassembled WGS sequence"/>
</dbReference>
<evidence type="ECO:0000259" key="4">
    <source>
        <dbReference type="PROSITE" id="PS50878"/>
    </source>
</evidence>
<gene>
    <name evidence="6" type="ORF">QYF61_009779</name>
</gene>
<dbReference type="Gene3D" id="1.25.40.820">
    <property type="match status" value="1"/>
</dbReference>
<feature type="region of interest" description="Disordered" evidence="3">
    <location>
        <begin position="162"/>
        <end position="192"/>
    </location>
</feature>
<dbReference type="PANTHER" id="PTHR33332">
    <property type="entry name" value="REVERSE TRANSCRIPTASE DOMAIN-CONTAINING PROTEIN"/>
    <property type="match status" value="1"/>
</dbReference>
<evidence type="ECO:0000256" key="3">
    <source>
        <dbReference type="SAM" id="MobiDB-lite"/>
    </source>
</evidence>
<sequence length="1356" mass="154533">CVFCYRKAALEAAMRKKIEFEKKALYIVEQLLEENITEEFLLNSGKFITPSHYKDIVDERSIIKLCGYPLCQNKLENVPKQKYRISTKTNRVYDITERKCFCSNFCYRASKYFEAQISKSPVWMREEEKPPDIELLKEGQSGQSGEEVKLCDEVIKASDIENPRISSNPCESGSHDTASDSSSDTEQEFVSSVLPGSQLSSANFAQQLHRNSILKKKHAQKVYSSPKTEDSDVVEATERLSDCKLDAQEEMYACSVHNKITATPSKNTTLGKSRASENYENTCSSSQIVFLGVSKRGAEHLKRTLANSKEHKTELRDPVNSKGSLLEVLKQTLTEWRTEETLKFLYGPNYTSLCSSECISSANQENEELDEDDLDAADDPNTVAIGESENSLNYSLPFRSPGGIVKPVPSYEKLKEETEFLELRVKEFYKGKCILAEEAVTHTQAEEHPSKDKVIAVKVFCLTQDDQQEDLTFPLVDSNAQMQIRKRIVLEKLRKAVSSPCLLVGDFNLPDVCWKYNTAERKQSRRFLERVADNFLTQLVSEPTREGAPLDLLFTNRDGLASDVMVGGCLGQSDHEMIEFLIRGEAARGVGKTATLDFRRADFSLFRRLVERVPWEAALMGKGVQEGWTFFKEEVLKAQERAVPRCRKTSRRGRRPAWLTRELWLELRKKRRVYDLWKKGRATQEDYKGVARLCREKTRRAKAELELGLAAAIKDNKKHFFKYISSKRRGKENLQPLVDGGGNTVTKDEEKAEVLNAFFASVFISRAECSMGTQPLELEDRDGDQTGAPIIQGEMVSDLLHHLDTHKSMGPDEIHPRVLKELADVLTKPLSIIYQQSWLTGEVPADWRLANVTPIFKKGRKEDPGNYRPVSLTSVPGKLMEQIILSAITWHVENNQGIKPSQHGFRKGRSCLTNLISFYDKVTRLVDEGKAVDVVYLDFSKAFDTVSHSILLEKLAAHGLDGCTLRWVKNWLDGRAQRVVVNGVYSGWRPVTSGVPQGSVLGPVLFNIFINDLDEGIECTLSKFADDTKLCGSVDLLEGRQALQRDLDRLDRWAEVNCMRFNKAKCWVLHLGHSNPMQRYRLGEEWLESCLAEKDLGVFVDSRLNMSQQCAQAAKKANGILTCIKNSVASRTREVIVPLYSALVRPHLEYCVQFWAPHYKRDIEVLERVQRRATKLVKGLEQKSYEERLRELGLFSLEKRRLRGDLIALYNYLKGGCREVGVGLFSQVTSDRTRGNGLKLRQGRFRLDIRKFFFTERVIKHWNRLPREVVESPSLEVFKGRLDESYLRRNEKERKMYIDQGLLPSRLPAVLGPLQITPSDVYTELKNLVKTFRLTNRNIIHKMPEWTLIAIVLLSV</sequence>
<dbReference type="Gene3D" id="3.60.10.10">
    <property type="entry name" value="Endonuclease/exonuclease/phosphatase"/>
    <property type="match status" value="1"/>
</dbReference>
<feature type="domain" description="Reverse transcriptase" evidence="4">
    <location>
        <begin position="836"/>
        <end position="1091"/>
    </location>
</feature>
<dbReference type="InterPro" id="IPR007308">
    <property type="entry name" value="Rtr1/RPAP2_dom"/>
</dbReference>
<evidence type="ECO:0000256" key="1">
    <source>
        <dbReference type="ARBA" id="ARBA00045547"/>
    </source>
</evidence>
<dbReference type="Pfam" id="PF00078">
    <property type="entry name" value="RVT_1"/>
    <property type="match status" value="1"/>
</dbReference>
<evidence type="ECO:0000313" key="6">
    <source>
        <dbReference type="EMBL" id="KAK4819670.1"/>
    </source>
</evidence>
<feature type="domain" description="RTR1-type" evidence="5">
    <location>
        <begin position="43"/>
        <end position="126"/>
    </location>
</feature>
<accession>A0AAN7NPR7</accession>
<evidence type="ECO:0000313" key="7">
    <source>
        <dbReference type="Proteomes" id="UP001333110"/>
    </source>
</evidence>
<evidence type="ECO:0008006" key="8">
    <source>
        <dbReference type="Google" id="ProtNLM"/>
    </source>
</evidence>
<reference evidence="6 7" key="1">
    <citation type="journal article" date="2023" name="J. Hered.">
        <title>Chromosome-level genome of the wood stork (Mycteria americana) provides insight into avian chromosome evolution.</title>
        <authorList>
            <person name="Flamio R. Jr."/>
            <person name="Ramstad K.M."/>
        </authorList>
    </citation>
    <scope>NUCLEOTIDE SEQUENCE [LARGE SCALE GENOMIC DNA]</scope>
    <source>
        <strain evidence="6">JAX WOST 10</strain>
    </source>
</reference>
<dbReference type="SUPFAM" id="SSF56219">
    <property type="entry name" value="DNase I-like"/>
    <property type="match status" value="1"/>
</dbReference>
<comment type="similarity">
    <text evidence="2">Belongs to the RPAP2 family.</text>
</comment>
<dbReference type="InterPro" id="IPR036691">
    <property type="entry name" value="Endo/exonu/phosph_ase_sf"/>
</dbReference>
<dbReference type="InterPro" id="IPR038534">
    <property type="entry name" value="Rtr1/RPAP2_sf"/>
</dbReference>
<proteinExistence type="inferred from homology"/>
<dbReference type="InterPro" id="IPR043502">
    <property type="entry name" value="DNA/RNA_pol_sf"/>
</dbReference>
<dbReference type="EMBL" id="JAUNZN010000006">
    <property type="protein sequence ID" value="KAK4819670.1"/>
    <property type="molecule type" value="Genomic_DNA"/>
</dbReference>
<organism evidence="6 7">
    <name type="scientific">Mycteria americana</name>
    <name type="common">Wood stork</name>
    <dbReference type="NCBI Taxonomy" id="33587"/>
    <lineage>
        <taxon>Eukaryota</taxon>
        <taxon>Metazoa</taxon>
        <taxon>Chordata</taxon>
        <taxon>Craniata</taxon>
        <taxon>Vertebrata</taxon>
        <taxon>Euteleostomi</taxon>
        <taxon>Archelosauria</taxon>
        <taxon>Archosauria</taxon>
        <taxon>Dinosauria</taxon>
        <taxon>Saurischia</taxon>
        <taxon>Theropoda</taxon>
        <taxon>Coelurosauria</taxon>
        <taxon>Aves</taxon>
        <taxon>Neognathae</taxon>
        <taxon>Neoaves</taxon>
        <taxon>Aequornithes</taxon>
        <taxon>Ciconiiformes</taxon>
        <taxon>Ciconiidae</taxon>
        <taxon>Mycteria</taxon>
    </lineage>
</organism>
<feature type="region of interest" description="Disordered" evidence="3">
    <location>
        <begin position="215"/>
        <end position="234"/>
    </location>
</feature>
<protein>
    <recommendedName>
        <fullName evidence="8">RNA polymerase II subunit B1 CTD phosphatase RPAP2 homolog</fullName>
    </recommendedName>
</protein>
<dbReference type="SUPFAM" id="SSF56672">
    <property type="entry name" value="DNA/RNA polymerases"/>
    <property type="match status" value="1"/>
</dbReference>
<name>A0AAN7NPR7_MYCAM</name>
<dbReference type="PROSITE" id="PS51479">
    <property type="entry name" value="ZF_RTR1"/>
    <property type="match status" value="1"/>
</dbReference>
<comment type="caution">
    <text evidence="6">The sequence shown here is derived from an EMBL/GenBank/DDBJ whole genome shotgun (WGS) entry which is preliminary data.</text>
</comment>
<keyword evidence="7" id="KW-1185">Reference proteome</keyword>
<evidence type="ECO:0000256" key="2">
    <source>
        <dbReference type="PROSITE-ProRule" id="PRU00812"/>
    </source>
</evidence>
<evidence type="ECO:0000259" key="5">
    <source>
        <dbReference type="PROSITE" id="PS51479"/>
    </source>
</evidence>
<dbReference type="Pfam" id="PF04181">
    <property type="entry name" value="RPAP2_Rtr1"/>
    <property type="match status" value="1"/>
</dbReference>
<dbReference type="PROSITE" id="PS50878">
    <property type="entry name" value="RT_POL"/>
    <property type="match status" value="1"/>
</dbReference>
<comment type="function">
    <text evidence="1">Protein phosphatase that displays CTD phosphatase activity and regulates transcription of snRNA genes. Recognizes and binds phosphorylated 'Ser-7' of the C-terminal heptapeptide repeat domain (CTD) of the largest RNA polymerase II subunit POLR2A, and mediates dephosphorylation of 'Ser-5' of the CTD, thereby promoting transcription of snRNA genes. Downstream of EIF2AK3/PERK, dephosphorylates ERN1, a sensor for the endoplasmic reticulum unfolded protein response (UPR), to abort failed ER-stress adaptation and trigger apoptosis.</text>
</comment>
<feature type="non-terminal residue" evidence="6">
    <location>
        <position position="1"/>
    </location>
</feature>
<dbReference type="CDD" id="cd01650">
    <property type="entry name" value="RT_nLTR_like"/>
    <property type="match status" value="1"/>
</dbReference>